<dbReference type="Gene3D" id="3.30.230.90">
    <property type="match status" value="1"/>
</dbReference>
<dbReference type="EMBL" id="JABCIY010000254">
    <property type="protein sequence ID" value="KAF7186443.1"/>
    <property type="molecule type" value="Genomic_DNA"/>
</dbReference>
<dbReference type="Gene3D" id="1.10.30.10">
    <property type="entry name" value="High mobility group box domain"/>
    <property type="match status" value="1"/>
</dbReference>
<evidence type="ECO:0000256" key="3">
    <source>
        <dbReference type="PROSITE-ProRule" id="PRU00267"/>
    </source>
</evidence>
<gene>
    <name evidence="5" type="ORF">HII31_12239</name>
</gene>
<dbReference type="AlphaFoldDB" id="A0A8H6R8G3"/>
<sequence>MAAPDLQPAVSDCAFPSPSKQTSGLINSVQTQVQCLTFTDKILITISQSGKLSHWVHVPLSLNSADPMNPGIQSSSSENSLLPMTHLTATTILGGTKAEDEVVGQTLATTIGSALLMRNPGEERLLVVGMGIDKAAENFTGRAQFDEVVGLVLEVLCAARQLSSTVEHSHSDHVRPHWLAPTRTKASVEEISRPKNAFMIYRLDLHATIAAQNPRMHNNDISKIIGVRWRVEKPHVIEAYKKRAEEEKRQHAIDHQP</sequence>
<accession>A0A8H6R8G3</accession>
<reference evidence="5" key="1">
    <citation type="submission" date="2020-04" db="EMBL/GenBank/DDBJ databases">
        <title>Draft genome resource of the tomato pathogen Pseudocercospora fuligena.</title>
        <authorList>
            <person name="Zaccaron A."/>
        </authorList>
    </citation>
    <scope>NUCLEOTIDE SEQUENCE</scope>
    <source>
        <strain evidence="5">PF001</strain>
    </source>
</reference>
<organism evidence="5 6">
    <name type="scientific">Pseudocercospora fuligena</name>
    <dbReference type="NCBI Taxonomy" id="685502"/>
    <lineage>
        <taxon>Eukaryota</taxon>
        <taxon>Fungi</taxon>
        <taxon>Dikarya</taxon>
        <taxon>Ascomycota</taxon>
        <taxon>Pezizomycotina</taxon>
        <taxon>Dothideomycetes</taxon>
        <taxon>Dothideomycetidae</taxon>
        <taxon>Mycosphaerellales</taxon>
        <taxon>Mycosphaerellaceae</taxon>
        <taxon>Pseudocercospora</taxon>
    </lineage>
</organism>
<evidence type="ECO:0000259" key="4">
    <source>
        <dbReference type="PROSITE" id="PS50118"/>
    </source>
</evidence>
<evidence type="ECO:0000313" key="6">
    <source>
        <dbReference type="Proteomes" id="UP000660729"/>
    </source>
</evidence>
<feature type="domain" description="HMG box" evidence="4">
    <location>
        <begin position="191"/>
        <end position="257"/>
    </location>
</feature>
<evidence type="ECO:0000256" key="2">
    <source>
        <dbReference type="ARBA" id="ARBA00023163"/>
    </source>
</evidence>
<dbReference type="PROSITE" id="PS50118">
    <property type="entry name" value="HMG_BOX_2"/>
    <property type="match status" value="1"/>
</dbReference>
<protein>
    <submittedName>
        <fullName evidence="5">Mating-type protein a-1</fullName>
    </submittedName>
</protein>
<keyword evidence="6" id="KW-1185">Reference proteome</keyword>
<dbReference type="GO" id="GO:0000978">
    <property type="term" value="F:RNA polymerase II cis-regulatory region sequence-specific DNA binding"/>
    <property type="evidence" value="ECO:0007669"/>
    <property type="project" value="TreeGrafter"/>
</dbReference>
<dbReference type="SUPFAM" id="SSF47095">
    <property type="entry name" value="HMG-box"/>
    <property type="match status" value="1"/>
</dbReference>
<dbReference type="CDD" id="cd01389">
    <property type="entry name" value="HMG-box_ROX1-like"/>
    <property type="match status" value="1"/>
</dbReference>
<dbReference type="Proteomes" id="UP000660729">
    <property type="component" value="Unassembled WGS sequence"/>
</dbReference>
<evidence type="ECO:0000256" key="1">
    <source>
        <dbReference type="ARBA" id="ARBA00023125"/>
    </source>
</evidence>
<name>A0A8H6R8G3_9PEZI</name>
<dbReference type="InterPro" id="IPR009071">
    <property type="entry name" value="HMG_box_dom"/>
</dbReference>
<dbReference type="OrthoDB" id="5593278at2759"/>
<dbReference type="PANTHER" id="PTHR10270">
    <property type="entry name" value="SOX TRANSCRIPTION FACTOR"/>
    <property type="match status" value="1"/>
</dbReference>
<evidence type="ECO:0000313" key="5">
    <source>
        <dbReference type="EMBL" id="KAF7186443.1"/>
    </source>
</evidence>
<dbReference type="InterPro" id="IPR036910">
    <property type="entry name" value="HMG_box_dom_sf"/>
</dbReference>
<keyword evidence="2" id="KW-0804">Transcription</keyword>
<keyword evidence="1 3" id="KW-0238">DNA-binding</keyword>
<keyword evidence="3" id="KW-0539">Nucleus</keyword>
<dbReference type="GO" id="GO:0005634">
    <property type="term" value="C:nucleus"/>
    <property type="evidence" value="ECO:0007669"/>
    <property type="project" value="UniProtKB-UniRule"/>
</dbReference>
<dbReference type="SMART" id="SM00398">
    <property type="entry name" value="HMG"/>
    <property type="match status" value="1"/>
</dbReference>
<dbReference type="Pfam" id="PF00505">
    <property type="entry name" value="HMG_box"/>
    <property type="match status" value="1"/>
</dbReference>
<comment type="caution">
    <text evidence="5">The sequence shown here is derived from an EMBL/GenBank/DDBJ whole genome shotgun (WGS) entry which is preliminary data.</text>
</comment>
<proteinExistence type="predicted"/>
<feature type="DNA-binding region" description="HMG box" evidence="3">
    <location>
        <begin position="191"/>
        <end position="257"/>
    </location>
</feature>
<dbReference type="InterPro" id="IPR050140">
    <property type="entry name" value="SRY-related_HMG-box_TF-like"/>
</dbReference>
<dbReference type="InterPro" id="IPR053720">
    <property type="entry name" value="Psm_Assembly_Chaperone"/>
</dbReference>
<dbReference type="GO" id="GO:0030154">
    <property type="term" value="P:cell differentiation"/>
    <property type="evidence" value="ECO:0007669"/>
    <property type="project" value="TreeGrafter"/>
</dbReference>
<dbReference type="PANTHER" id="PTHR10270:SF161">
    <property type="entry name" value="SEX-DETERMINING REGION Y PROTEIN"/>
    <property type="match status" value="1"/>
</dbReference>
<dbReference type="GO" id="GO:0001228">
    <property type="term" value="F:DNA-binding transcription activator activity, RNA polymerase II-specific"/>
    <property type="evidence" value="ECO:0007669"/>
    <property type="project" value="TreeGrafter"/>
</dbReference>